<dbReference type="GO" id="GO:0048476">
    <property type="term" value="C:Holliday junction resolvase complex"/>
    <property type="evidence" value="ECO:0007669"/>
    <property type="project" value="UniProtKB-UniRule"/>
</dbReference>
<dbReference type="SUPFAM" id="SSF50249">
    <property type="entry name" value="Nucleic acid-binding proteins"/>
    <property type="match status" value="1"/>
</dbReference>
<dbReference type="InterPro" id="IPR000085">
    <property type="entry name" value="RuvA"/>
</dbReference>
<dbReference type="GO" id="GO:0006310">
    <property type="term" value="P:DNA recombination"/>
    <property type="evidence" value="ECO:0007669"/>
    <property type="project" value="UniProtKB-UniRule"/>
</dbReference>
<reference evidence="8" key="1">
    <citation type="journal article" date="2020" name="mSystems">
        <title>Genome- and Community-Level Interaction Insights into Carbon Utilization and Element Cycling Functions of Hydrothermarchaeota in Hydrothermal Sediment.</title>
        <authorList>
            <person name="Zhou Z."/>
            <person name="Liu Y."/>
            <person name="Xu W."/>
            <person name="Pan J."/>
            <person name="Luo Z.H."/>
            <person name="Li M."/>
        </authorList>
    </citation>
    <scope>NUCLEOTIDE SEQUENCE [LARGE SCALE GENOMIC DNA]</scope>
    <source>
        <strain evidence="8">HyVt-577</strain>
    </source>
</reference>
<dbReference type="SMART" id="SM00278">
    <property type="entry name" value="HhH1"/>
    <property type="match status" value="2"/>
</dbReference>
<dbReference type="InterPro" id="IPR036267">
    <property type="entry name" value="RuvA_C_sf"/>
</dbReference>
<evidence type="ECO:0000259" key="7">
    <source>
        <dbReference type="SMART" id="SM00278"/>
    </source>
</evidence>
<feature type="region of interest" description="Domain I" evidence="6">
    <location>
        <begin position="9"/>
        <end position="72"/>
    </location>
</feature>
<dbReference type="Gene3D" id="1.10.150.20">
    <property type="entry name" value="5' to 3' exonuclease, C-terminal subdomain"/>
    <property type="match status" value="1"/>
</dbReference>
<comment type="caution">
    <text evidence="6">Lacks conserved residue(s) required for the propagation of feature annotation.</text>
</comment>
<dbReference type="GO" id="GO:0005737">
    <property type="term" value="C:cytoplasm"/>
    <property type="evidence" value="ECO:0007669"/>
    <property type="project" value="UniProtKB-SubCell"/>
</dbReference>
<dbReference type="Pfam" id="PF14520">
    <property type="entry name" value="HHH_5"/>
    <property type="match status" value="1"/>
</dbReference>
<name>A0A7V4U172_CALAY</name>
<dbReference type="InterPro" id="IPR013849">
    <property type="entry name" value="DNA_helicase_Holl-junc_RuvA_I"/>
</dbReference>
<comment type="caution">
    <text evidence="8">The sequence shown here is derived from an EMBL/GenBank/DDBJ whole genome shotgun (WGS) entry which is preliminary data.</text>
</comment>
<feature type="region of interest" description="Domain III" evidence="6">
    <location>
        <begin position="158"/>
        <end position="207"/>
    </location>
</feature>
<dbReference type="HAMAP" id="MF_00031">
    <property type="entry name" value="DNA_HJ_migration_RuvA"/>
    <property type="match status" value="1"/>
</dbReference>
<protein>
    <recommendedName>
        <fullName evidence="6">Holliday junction branch migration complex subunit RuvA</fullName>
    </recommendedName>
</protein>
<dbReference type="AlphaFoldDB" id="A0A7V4U172"/>
<proteinExistence type="inferred from homology"/>
<feature type="domain" description="Helix-hairpin-helix DNA-binding motif class 1" evidence="7">
    <location>
        <begin position="81"/>
        <end position="100"/>
    </location>
</feature>
<dbReference type="Pfam" id="PF01330">
    <property type="entry name" value="RuvA_N"/>
    <property type="match status" value="1"/>
</dbReference>
<dbReference type="GO" id="GO:0009378">
    <property type="term" value="F:four-way junction helicase activity"/>
    <property type="evidence" value="ECO:0007669"/>
    <property type="project" value="InterPro"/>
</dbReference>
<dbReference type="GO" id="GO:0006281">
    <property type="term" value="P:DNA repair"/>
    <property type="evidence" value="ECO:0007669"/>
    <property type="project" value="UniProtKB-UniRule"/>
</dbReference>
<keyword evidence="2 6" id="KW-0227">DNA damage</keyword>
<comment type="function">
    <text evidence="6">The RuvA-RuvB-RuvC complex processes Holliday junction (HJ) DNA during genetic recombination and DNA repair, while the RuvA-RuvB complex plays an important role in the rescue of blocked DNA replication forks via replication fork reversal (RFR). RuvA specifically binds to HJ cruciform DNA, conferring on it an open structure. The RuvB hexamer acts as an ATP-dependent pump, pulling dsDNA into and through the RuvAB complex. HJ branch migration allows RuvC to scan DNA until it finds its consensus sequence, where it cleaves and resolves the cruciform DNA.</text>
</comment>
<keyword evidence="4 6" id="KW-0233">DNA recombination</keyword>
<organism evidence="8">
    <name type="scientific">Caldithrix abyssi</name>
    <dbReference type="NCBI Taxonomy" id="187145"/>
    <lineage>
        <taxon>Bacteria</taxon>
        <taxon>Pseudomonadati</taxon>
        <taxon>Calditrichota</taxon>
        <taxon>Calditrichia</taxon>
        <taxon>Calditrichales</taxon>
        <taxon>Calditrichaceae</taxon>
        <taxon>Caldithrix</taxon>
    </lineage>
</organism>
<sequence>MINWYPDNMLDYIEGKLVQKTPTTAVIDNNGLGYSLRISVSTSGLLPSEGQQVKLKTYLHVREDILQLYGFAEDGERDLFLALISISGVGPKLAQTILSGLSPDRFVAAIQNNDQATLNNISGVGKKTAERLLVEMRDKIKSIASAAAADGLSAPPFAATAAENEALMALLSLGYSRQKAENAIRKAQHSGSIASTEELVKKALQVI</sequence>
<dbReference type="GO" id="GO:0005524">
    <property type="term" value="F:ATP binding"/>
    <property type="evidence" value="ECO:0007669"/>
    <property type="project" value="InterPro"/>
</dbReference>
<feature type="domain" description="Helix-hairpin-helix DNA-binding motif class 1" evidence="7">
    <location>
        <begin position="116"/>
        <end position="135"/>
    </location>
</feature>
<dbReference type="InterPro" id="IPR012340">
    <property type="entry name" value="NA-bd_OB-fold"/>
</dbReference>
<accession>A0A7V4U172</accession>
<gene>
    <name evidence="6 8" type="primary">ruvA</name>
    <name evidence="8" type="ORF">ENK44_04965</name>
</gene>
<keyword evidence="3 6" id="KW-0238">DNA-binding</keyword>
<dbReference type="Gene3D" id="2.40.50.140">
    <property type="entry name" value="Nucleic acid-binding proteins"/>
    <property type="match status" value="1"/>
</dbReference>
<evidence type="ECO:0000256" key="1">
    <source>
        <dbReference type="ARBA" id="ARBA00022490"/>
    </source>
</evidence>
<comment type="subcellular location">
    <subcellularLocation>
        <location evidence="6">Cytoplasm</location>
    </subcellularLocation>
</comment>
<comment type="similarity">
    <text evidence="6">Belongs to the RuvA family.</text>
</comment>
<comment type="subunit">
    <text evidence="6">Homotetramer. Forms an RuvA(8)-RuvB(12)-Holliday junction (HJ) complex. HJ DNA is sandwiched between 2 RuvA tetramers; dsDNA enters through RuvA and exits via RuvB. An RuvB hexamer assembles on each DNA strand where it exits the tetramer. Each RuvB hexamer is contacted by two RuvA subunits (via domain III) on 2 adjacent RuvB subunits; this complex drives branch migration. In the full resolvosome a probable DNA-RuvA(4)-RuvB(12)-RuvC(2) complex forms which resolves the HJ.</text>
</comment>
<evidence type="ECO:0000256" key="5">
    <source>
        <dbReference type="ARBA" id="ARBA00023204"/>
    </source>
</evidence>
<keyword evidence="1 6" id="KW-0963">Cytoplasm</keyword>
<dbReference type="InterPro" id="IPR010994">
    <property type="entry name" value="RuvA_2-like"/>
</dbReference>
<evidence type="ECO:0000256" key="6">
    <source>
        <dbReference type="HAMAP-Rule" id="MF_00031"/>
    </source>
</evidence>
<dbReference type="GO" id="GO:0000400">
    <property type="term" value="F:four-way junction DNA binding"/>
    <property type="evidence" value="ECO:0007669"/>
    <property type="project" value="UniProtKB-UniRule"/>
</dbReference>
<dbReference type="EMBL" id="DRQG01000044">
    <property type="protein sequence ID" value="HGY55029.1"/>
    <property type="molecule type" value="Genomic_DNA"/>
</dbReference>
<dbReference type="InterPro" id="IPR011114">
    <property type="entry name" value="RuvA_C"/>
</dbReference>
<dbReference type="GO" id="GO:0009379">
    <property type="term" value="C:Holliday junction helicase complex"/>
    <property type="evidence" value="ECO:0007669"/>
    <property type="project" value="InterPro"/>
</dbReference>
<dbReference type="Proteomes" id="UP000885779">
    <property type="component" value="Unassembled WGS sequence"/>
</dbReference>
<dbReference type="Gene3D" id="1.10.8.10">
    <property type="entry name" value="DNA helicase RuvA subunit, C-terminal domain"/>
    <property type="match status" value="1"/>
</dbReference>
<dbReference type="Pfam" id="PF07499">
    <property type="entry name" value="RuvA_C"/>
    <property type="match status" value="1"/>
</dbReference>
<dbReference type="InterPro" id="IPR003583">
    <property type="entry name" value="Hlx-hairpin-Hlx_DNA-bd_motif"/>
</dbReference>
<evidence type="ECO:0000256" key="4">
    <source>
        <dbReference type="ARBA" id="ARBA00023172"/>
    </source>
</evidence>
<dbReference type="SUPFAM" id="SSF47781">
    <property type="entry name" value="RuvA domain 2-like"/>
    <property type="match status" value="1"/>
</dbReference>
<comment type="domain">
    <text evidence="6">Has three domains with a flexible linker between the domains II and III and assumes an 'L' shape. Domain III is highly mobile and contacts RuvB.</text>
</comment>
<dbReference type="SUPFAM" id="SSF46929">
    <property type="entry name" value="DNA helicase RuvA subunit, C-terminal domain"/>
    <property type="match status" value="1"/>
</dbReference>
<evidence type="ECO:0000256" key="2">
    <source>
        <dbReference type="ARBA" id="ARBA00022763"/>
    </source>
</evidence>
<evidence type="ECO:0000313" key="8">
    <source>
        <dbReference type="EMBL" id="HGY55029.1"/>
    </source>
</evidence>
<dbReference type="CDD" id="cd14332">
    <property type="entry name" value="UBA_RuvA_C"/>
    <property type="match status" value="1"/>
</dbReference>
<evidence type="ECO:0000256" key="3">
    <source>
        <dbReference type="ARBA" id="ARBA00023125"/>
    </source>
</evidence>
<dbReference type="NCBIfam" id="TIGR00084">
    <property type="entry name" value="ruvA"/>
    <property type="match status" value="1"/>
</dbReference>
<keyword evidence="5 6" id="KW-0234">DNA repair</keyword>